<reference evidence="24" key="1">
    <citation type="journal article" date="2020" name="PLoS Negl. Trop. Dis.">
        <title>High-quality nuclear genome for Sarcoptes scabiei-A critical resource for a neglected parasite.</title>
        <authorList>
            <person name="Korhonen P.K."/>
            <person name="Gasser R.B."/>
            <person name="Ma G."/>
            <person name="Wang T."/>
            <person name="Stroehlein A.J."/>
            <person name="Young N.D."/>
            <person name="Ang C.S."/>
            <person name="Fernando D.D."/>
            <person name="Lu H.C."/>
            <person name="Taylor S."/>
            <person name="Reynolds S.L."/>
            <person name="Mofiz E."/>
            <person name="Najaraj S.H."/>
            <person name="Gowda H."/>
            <person name="Madugundu A."/>
            <person name="Renuse S."/>
            <person name="Holt D."/>
            <person name="Pandey A."/>
            <person name="Papenfuss A.T."/>
            <person name="Fischer K."/>
        </authorList>
    </citation>
    <scope>NUCLEOTIDE SEQUENCE [LARGE SCALE GENOMIC DNA]</scope>
</reference>
<dbReference type="PROSITE" id="PS00070">
    <property type="entry name" value="ALDEHYDE_DEHYDR_CYS"/>
    <property type="match status" value="1"/>
</dbReference>
<sequence>MSIRSRLRSSLSISNNFDGDFTNLKTDLLNNANISTEFLGECELCGQHADSDNHNLLLTCLVCATQFHPKCLNLKSNDLLDPSSKVHRAWICSKCRRCLYCRRKKIKIGSNHLISSLRSHPERKLNSLEMISCRKCDSSIHAICFFKSQQQNPDRLSSRELRKRRKNYICNHCANAERSNQEARHSKLESIDSYDEELDEESEAENSIYGISSSSESDIADGKSQTNLYENLRNKFLRSIRTRSNAIKEQNEDENHQNNKNDSSFPIRTTRSKQKFQISHTLPSETCDKKINEKSSVSSLLIVSKKNLRKRSRNQSISENSIANNFEDSNEKNPIVIDEPNENLENLDNEITTNQCPVSGCDSKGHLSGAYETHSIIETCPLFHNQSISDCLKRHLKRNECKITRSSPRKLTRKFQNLFQKNSKWNQIMKERESKSDHFEQERAKELDKIETSSSFQPKLDGLVSTFDLELFLESQSRTALMIHDNLALESKIEELDATKQSNTDDADQRDSRKNNCRENKIHSIIIGKSEITVWYRSPYSEEFQNCIRVYICEFCLKCMNASIILQRHMFKCSSKHPPGNEIYRKGNVSFFEVDGNQHKEYCQNLCLLAKLFLDYKTLFFDVEPFLFYVMTENDSYGMHIIGYFSKEKFSPNNYNVSCILTLPQYQRTGYGRMLIEFSYLLSKTENKIGSPEKPLSDLGIISYRSYWKYIIMEYISTFTGKEILLKDISQHTGVNATDLVSTLQLMGLLKYWKGIHLILVNEEMKNKFAAEIKRKRKLLEDKIIDPKYLKWKPLFIENEWHDSITGRRFETINPATQKHLAYVAEATELDIDKAVTAAIKAFHSTSPWRCMSPCDRGTLIYRLADLIEQHSETLLMLEVLNAGKPISDARIDLIATLKTFRYYAGWADKIHGQTLPQDPFFSYSKIEPVGVCGQIIPWNYPLLMLSWKMAPALAAGCTIVLKPSEFTPLSALYIGHLIIEAGFPPGVVNIVPGYGPIAGAAIVKHKDVNKIAFTGSTSVGKEIMRMAADTCKRVSLELGGKSPLVISSKCKDVRKAVEIAQEACFANMGQCCCAGTRTFVHESIYDEFVILSAELAQKRKVGNPLDEKTVQGPQINKKQMEKVLQLIESGKQEGAKCLSGGKKLASDGFFIEPTVFADVTDNMRIAREEIFGPVQQILKYRTLEEVIDRCNQTDYGLAAGIITDDMSEAETFINSIKAGSIWVNCYDPGSVSVPFGGYKQSGFGRELGQSGLLEYCETKSIVIKSKI</sequence>
<dbReference type="CDD" id="cd04301">
    <property type="entry name" value="NAT_SF"/>
    <property type="match status" value="1"/>
</dbReference>
<dbReference type="GO" id="GO:0016620">
    <property type="term" value="F:oxidoreductase activity, acting on the aldehyde or oxo group of donors, NAD or NADP as acceptor"/>
    <property type="evidence" value="ECO:0007669"/>
    <property type="project" value="InterPro"/>
</dbReference>
<dbReference type="PROSITE" id="PS51802">
    <property type="entry name" value="ZF_CCHHC"/>
    <property type="match status" value="1"/>
</dbReference>
<feature type="compositionally biased region" description="Polar residues" evidence="19">
    <location>
        <begin position="314"/>
        <end position="327"/>
    </location>
</feature>
<comment type="similarity">
    <text evidence="3">Belongs to the MYST (SAS/MOZ) family.</text>
</comment>
<dbReference type="GO" id="GO:0005634">
    <property type="term" value="C:nucleus"/>
    <property type="evidence" value="ECO:0007669"/>
    <property type="project" value="UniProtKB-SubCell"/>
</dbReference>
<keyword evidence="8" id="KW-0862">Zinc</keyword>
<evidence type="ECO:0000256" key="19">
    <source>
        <dbReference type="SAM" id="MobiDB-lite"/>
    </source>
</evidence>
<protein>
    <recommendedName>
        <fullName evidence="4">histone acetyltransferase</fullName>
        <ecNumber evidence="4">2.3.1.48</ecNumber>
    </recommendedName>
</protein>
<dbReference type="SUPFAM" id="SSF57903">
    <property type="entry name" value="FYVE/PHD zinc finger"/>
    <property type="match status" value="1"/>
</dbReference>
<keyword evidence="14" id="KW-0539">Nucleus</keyword>
<feature type="compositionally biased region" description="Basic and acidic residues" evidence="19">
    <location>
        <begin position="249"/>
        <end position="259"/>
    </location>
</feature>
<dbReference type="Proteomes" id="UP000070412">
    <property type="component" value="Unassembled WGS sequence"/>
</dbReference>
<feature type="domain" description="PHD-type" evidence="20">
    <location>
        <begin position="39"/>
        <end position="98"/>
    </location>
</feature>
<keyword evidence="7 16" id="KW-0863">Zinc-finger</keyword>
<dbReference type="Pfam" id="PF01853">
    <property type="entry name" value="MOZ_SAS"/>
    <property type="match status" value="1"/>
</dbReference>
<dbReference type="Pfam" id="PF01530">
    <property type="entry name" value="zf-C2HC"/>
    <property type="match status" value="1"/>
</dbReference>
<feature type="region of interest" description="Disordered" evidence="19">
    <location>
        <begin position="247"/>
        <end position="281"/>
    </location>
</feature>
<name>A0A834R8Z9_SARSC</name>
<dbReference type="InterPro" id="IPR013083">
    <property type="entry name" value="Znf_RING/FYVE/PHD"/>
</dbReference>
<dbReference type="InterPro" id="IPR019786">
    <property type="entry name" value="Zinc_finger_PHD-type_CS"/>
</dbReference>
<accession>A0A834R8Z9</accession>
<dbReference type="EnsemblMetazoa" id="SSS_1405s_mrna">
    <property type="protein sequence ID" value="KAF7491287.1"/>
    <property type="gene ID" value="SSS_1405"/>
</dbReference>
<gene>
    <name evidence="22" type="ORF">SSS_1405</name>
</gene>
<proteinExistence type="inferred from homology"/>
<evidence type="ECO:0000256" key="8">
    <source>
        <dbReference type="ARBA" id="ARBA00022833"/>
    </source>
</evidence>
<dbReference type="EMBL" id="WVUK01000060">
    <property type="protein sequence ID" value="KAF7491287.1"/>
    <property type="molecule type" value="Genomic_DNA"/>
</dbReference>
<evidence type="ECO:0000256" key="14">
    <source>
        <dbReference type="ARBA" id="ARBA00023242"/>
    </source>
</evidence>
<evidence type="ECO:0000256" key="9">
    <source>
        <dbReference type="ARBA" id="ARBA00022853"/>
    </source>
</evidence>
<reference evidence="22" key="2">
    <citation type="submission" date="2020-01" db="EMBL/GenBank/DDBJ databases">
        <authorList>
            <person name="Korhonen P.K.K."/>
            <person name="Guangxu M.G."/>
            <person name="Wang T.W."/>
            <person name="Stroehlein A.J.S."/>
            <person name="Young N.D."/>
            <person name="Ang C.-S.A."/>
            <person name="Fernando D.W.F."/>
            <person name="Lu H.L."/>
            <person name="Taylor S.T."/>
            <person name="Ehtesham M.E.M."/>
            <person name="Najaraj S.H.N."/>
            <person name="Harsha G.H.G."/>
            <person name="Madugundu A.M."/>
            <person name="Renuse S.R."/>
            <person name="Holt D.H."/>
            <person name="Pandey A.P."/>
            <person name="Papenfuss A.P."/>
            <person name="Gasser R.B.G."/>
            <person name="Fischer K.F."/>
        </authorList>
    </citation>
    <scope>NUCLEOTIDE SEQUENCE</scope>
    <source>
        <strain evidence="22">SSS_KF_BRIS2020</strain>
    </source>
</reference>
<evidence type="ECO:0000259" key="20">
    <source>
        <dbReference type="PROSITE" id="PS50016"/>
    </source>
</evidence>
<evidence type="ECO:0000313" key="23">
    <source>
        <dbReference type="EnsemblMetazoa" id="KAF7491287.1"/>
    </source>
</evidence>
<dbReference type="InterPro" id="IPR002717">
    <property type="entry name" value="HAT_MYST-type"/>
</dbReference>
<feature type="compositionally biased region" description="Basic and acidic residues" evidence="19">
    <location>
        <begin position="181"/>
        <end position="190"/>
    </location>
</feature>
<dbReference type="GO" id="GO:0006355">
    <property type="term" value="P:regulation of DNA-templated transcription"/>
    <property type="evidence" value="ECO:0007669"/>
    <property type="project" value="InterPro"/>
</dbReference>
<dbReference type="InterPro" id="IPR016181">
    <property type="entry name" value="Acyl_CoA_acyltransferase"/>
</dbReference>
<dbReference type="GO" id="GO:0008270">
    <property type="term" value="F:zinc ion binding"/>
    <property type="evidence" value="ECO:0007669"/>
    <property type="project" value="UniProtKB-KW"/>
</dbReference>
<evidence type="ECO:0000256" key="2">
    <source>
        <dbReference type="ARBA" id="ARBA00009986"/>
    </source>
</evidence>
<dbReference type="InterPro" id="IPR015590">
    <property type="entry name" value="Aldehyde_DH_dom"/>
</dbReference>
<dbReference type="Gene3D" id="3.40.605.10">
    <property type="entry name" value="Aldehyde Dehydrogenase, Chain A, domain 1"/>
    <property type="match status" value="1"/>
</dbReference>
<dbReference type="InterPro" id="IPR029510">
    <property type="entry name" value="Ald_DH_CS_GLU"/>
</dbReference>
<dbReference type="EC" id="2.3.1.48" evidence="4"/>
<dbReference type="Gene3D" id="4.10.320.30">
    <property type="match status" value="1"/>
</dbReference>
<feature type="compositionally biased region" description="Polar residues" evidence="19">
    <location>
        <begin position="260"/>
        <end position="281"/>
    </location>
</feature>
<comment type="subcellular location">
    <subcellularLocation>
        <location evidence="1">Nucleus</location>
    </subcellularLocation>
</comment>
<dbReference type="InterPro" id="IPR036060">
    <property type="entry name" value="Znf_C2H2C_sf"/>
</dbReference>
<dbReference type="FunFam" id="3.40.630.30:FF:000001">
    <property type="entry name" value="Histone acetyltransferase"/>
    <property type="match status" value="1"/>
</dbReference>
<dbReference type="FunFam" id="1.10.10.10:FF:000022">
    <property type="entry name" value="Histone acetyltransferase"/>
    <property type="match status" value="1"/>
</dbReference>
<dbReference type="Pfam" id="PF17772">
    <property type="entry name" value="zf-MYST"/>
    <property type="match status" value="1"/>
</dbReference>
<dbReference type="Gene3D" id="1.10.10.10">
    <property type="entry name" value="Winged helix-like DNA-binding domain superfamily/Winged helix DNA-binding domain"/>
    <property type="match status" value="1"/>
</dbReference>
<evidence type="ECO:0000313" key="24">
    <source>
        <dbReference type="Proteomes" id="UP000070412"/>
    </source>
</evidence>
<dbReference type="SUPFAM" id="SSF53720">
    <property type="entry name" value="ALDH-like"/>
    <property type="match status" value="1"/>
</dbReference>
<evidence type="ECO:0000256" key="18">
    <source>
        <dbReference type="RuleBase" id="RU003345"/>
    </source>
</evidence>
<dbReference type="PROSITE" id="PS51726">
    <property type="entry name" value="MYST_HAT"/>
    <property type="match status" value="1"/>
</dbReference>
<evidence type="ECO:0000256" key="3">
    <source>
        <dbReference type="ARBA" id="ARBA00010107"/>
    </source>
</evidence>
<dbReference type="SMART" id="SM00249">
    <property type="entry name" value="PHD"/>
    <property type="match status" value="2"/>
</dbReference>
<dbReference type="InterPro" id="IPR019787">
    <property type="entry name" value="Znf_PHD-finger"/>
</dbReference>
<feature type="compositionally biased region" description="Acidic residues" evidence="19">
    <location>
        <begin position="192"/>
        <end position="204"/>
    </location>
</feature>
<dbReference type="AlphaFoldDB" id="A0A834R8Z9"/>
<evidence type="ECO:0000256" key="12">
    <source>
        <dbReference type="ARBA" id="ARBA00023015"/>
    </source>
</evidence>
<evidence type="ECO:0000256" key="11">
    <source>
        <dbReference type="ARBA" id="ARBA00023002"/>
    </source>
</evidence>
<feature type="active site" description="Proton donor/acceptor" evidence="15">
    <location>
        <position position="693"/>
    </location>
</feature>
<keyword evidence="11 18" id="KW-0560">Oxidoreductase</keyword>
<dbReference type="FunFam" id="3.40.309.10:FF:000001">
    <property type="entry name" value="Mitochondrial aldehyde dehydrogenase 2"/>
    <property type="match status" value="1"/>
</dbReference>
<evidence type="ECO:0000256" key="17">
    <source>
        <dbReference type="PROSITE-ProRule" id="PRU10007"/>
    </source>
</evidence>
<dbReference type="InterPro" id="IPR036388">
    <property type="entry name" value="WH-like_DNA-bd_sf"/>
</dbReference>
<evidence type="ECO:0000256" key="10">
    <source>
        <dbReference type="ARBA" id="ARBA00022990"/>
    </source>
</evidence>
<dbReference type="FunFam" id="3.40.605.10:FF:000050">
    <property type="entry name" value="Aldehyde dehydrogenase, mitochondrial"/>
    <property type="match status" value="1"/>
</dbReference>
<feature type="compositionally biased region" description="Low complexity" evidence="19">
    <location>
        <begin position="205"/>
        <end position="217"/>
    </location>
</feature>
<feature type="domain" description="MYST-type HAT" evidence="21">
    <location>
        <begin position="517"/>
        <end position="794"/>
    </location>
</feature>
<organism evidence="22">
    <name type="scientific">Sarcoptes scabiei</name>
    <name type="common">Itch mite</name>
    <name type="synonym">Acarus scabiei</name>
    <dbReference type="NCBI Taxonomy" id="52283"/>
    <lineage>
        <taxon>Eukaryota</taxon>
        <taxon>Metazoa</taxon>
        <taxon>Ecdysozoa</taxon>
        <taxon>Arthropoda</taxon>
        <taxon>Chelicerata</taxon>
        <taxon>Arachnida</taxon>
        <taxon>Acari</taxon>
        <taxon>Acariformes</taxon>
        <taxon>Sarcoptiformes</taxon>
        <taxon>Astigmata</taxon>
        <taxon>Psoroptidia</taxon>
        <taxon>Sarcoptoidea</taxon>
        <taxon>Sarcoptidae</taxon>
        <taxon>Sarcoptinae</taxon>
        <taxon>Sarcoptes</taxon>
    </lineage>
</organism>
<feature type="region of interest" description="Disordered" evidence="19">
    <location>
        <begin position="181"/>
        <end position="222"/>
    </location>
</feature>
<comment type="similarity">
    <text evidence="2 18">Belongs to the aldehyde dehydrogenase family.</text>
</comment>
<dbReference type="InterPro" id="IPR016160">
    <property type="entry name" value="Ald_DH_CS_CYS"/>
</dbReference>
<dbReference type="FunFam" id="3.40.605.10:FF:000026">
    <property type="entry name" value="Aldehyde dehydrogenase, putative"/>
    <property type="match status" value="1"/>
</dbReference>
<feature type="active site" evidence="17">
    <location>
        <position position="1038"/>
    </location>
</feature>
<keyword evidence="12" id="KW-0805">Transcription regulation</keyword>
<dbReference type="Gene3D" id="3.30.40.10">
    <property type="entry name" value="Zinc/RING finger domain, C3HC4 (zinc finger)"/>
    <property type="match status" value="1"/>
</dbReference>
<evidence type="ECO:0000256" key="5">
    <source>
        <dbReference type="ARBA" id="ARBA00022679"/>
    </source>
</evidence>
<keyword evidence="5" id="KW-0808">Transferase</keyword>
<evidence type="ECO:0000256" key="15">
    <source>
        <dbReference type="PIRSR" id="PIRSR602717-51"/>
    </source>
</evidence>
<keyword evidence="13" id="KW-0804">Transcription</keyword>
<reference evidence="23" key="3">
    <citation type="submission" date="2022-06" db="UniProtKB">
        <authorList>
            <consortium name="EnsemblMetazoa"/>
        </authorList>
    </citation>
    <scope>IDENTIFICATION</scope>
</reference>
<evidence type="ECO:0000256" key="4">
    <source>
        <dbReference type="ARBA" id="ARBA00013184"/>
    </source>
</evidence>
<dbReference type="Gene3D" id="3.40.309.10">
    <property type="entry name" value="Aldehyde Dehydrogenase, Chain A, domain 2"/>
    <property type="match status" value="1"/>
</dbReference>
<keyword evidence="10" id="KW-0007">Acetylation</keyword>
<evidence type="ECO:0000313" key="22">
    <source>
        <dbReference type="EMBL" id="KAF7491287.1"/>
    </source>
</evidence>
<evidence type="ECO:0000256" key="1">
    <source>
        <dbReference type="ARBA" id="ARBA00004123"/>
    </source>
</evidence>
<dbReference type="SUPFAM" id="SSF103637">
    <property type="entry name" value="CCHHC domain"/>
    <property type="match status" value="1"/>
</dbReference>
<dbReference type="Gene3D" id="3.30.60.60">
    <property type="entry name" value="N-acetyl transferase-like"/>
    <property type="match status" value="1"/>
</dbReference>
<dbReference type="OrthoDB" id="310895at2759"/>
<dbReference type="InterPro" id="IPR016162">
    <property type="entry name" value="Ald_DH_N"/>
</dbReference>
<dbReference type="InterPro" id="IPR040706">
    <property type="entry name" value="Zf-MYST"/>
</dbReference>
<dbReference type="Pfam" id="PF00171">
    <property type="entry name" value="Aldedh"/>
    <property type="match status" value="1"/>
</dbReference>
<dbReference type="InterPro" id="IPR016161">
    <property type="entry name" value="Ald_DH/histidinol_DH"/>
</dbReference>
<evidence type="ECO:0000259" key="21">
    <source>
        <dbReference type="PROSITE" id="PS51726"/>
    </source>
</evidence>
<dbReference type="GO" id="GO:0004402">
    <property type="term" value="F:histone acetyltransferase activity"/>
    <property type="evidence" value="ECO:0007669"/>
    <property type="project" value="InterPro"/>
</dbReference>
<evidence type="ECO:0000256" key="16">
    <source>
        <dbReference type="PROSITE-ProRule" id="PRU00146"/>
    </source>
</evidence>
<dbReference type="InterPro" id="IPR016163">
    <property type="entry name" value="Ald_DH_C"/>
</dbReference>
<dbReference type="SUPFAM" id="SSF55729">
    <property type="entry name" value="Acyl-CoA N-acyltransferases (Nat)"/>
    <property type="match status" value="1"/>
</dbReference>
<dbReference type="PROSITE" id="PS01359">
    <property type="entry name" value="ZF_PHD_1"/>
    <property type="match status" value="1"/>
</dbReference>
<evidence type="ECO:0000256" key="13">
    <source>
        <dbReference type="ARBA" id="ARBA00023163"/>
    </source>
</evidence>
<evidence type="ECO:0000256" key="6">
    <source>
        <dbReference type="ARBA" id="ARBA00022723"/>
    </source>
</evidence>
<dbReference type="InterPro" id="IPR002515">
    <property type="entry name" value="Znf_C2H2C"/>
</dbReference>
<keyword evidence="6" id="KW-0479">Metal-binding</keyword>
<dbReference type="PANTHER" id="PTHR11699">
    <property type="entry name" value="ALDEHYDE DEHYDROGENASE-RELATED"/>
    <property type="match status" value="1"/>
</dbReference>
<dbReference type="PROSITE" id="PS00687">
    <property type="entry name" value="ALDEHYDE_DEHYDR_GLU"/>
    <property type="match status" value="1"/>
</dbReference>
<dbReference type="InterPro" id="IPR011011">
    <property type="entry name" value="Znf_FYVE_PHD"/>
</dbReference>
<keyword evidence="9" id="KW-0156">Chromatin regulator</keyword>
<dbReference type="PROSITE" id="PS50016">
    <property type="entry name" value="ZF_PHD_2"/>
    <property type="match status" value="1"/>
</dbReference>
<feature type="region of interest" description="Disordered" evidence="19">
    <location>
        <begin position="309"/>
        <end position="335"/>
    </location>
</feature>
<keyword evidence="24" id="KW-1185">Reference proteome</keyword>
<evidence type="ECO:0000256" key="7">
    <source>
        <dbReference type="ARBA" id="ARBA00022771"/>
    </source>
</evidence>
<dbReference type="Pfam" id="PF00628">
    <property type="entry name" value="PHD"/>
    <property type="match status" value="1"/>
</dbReference>
<dbReference type="InterPro" id="IPR001965">
    <property type="entry name" value="Znf_PHD"/>
</dbReference>
<dbReference type="Gene3D" id="3.40.630.30">
    <property type="match status" value="1"/>
</dbReference>